<dbReference type="Gene3D" id="3.20.20.150">
    <property type="entry name" value="Divalent-metal-dependent TIM barrel enzymes"/>
    <property type="match status" value="1"/>
</dbReference>
<accession>A0A494YAF9</accession>
<dbReference type="InterPro" id="IPR013022">
    <property type="entry name" value="Xyl_isomerase-like_TIM-brl"/>
</dbReference>
<evidence type="ECO:0000259" key="1">
    <source>
        <dbReference type="Pfam" id="PF01261"/>
    </source>
</evidence>
<keyword evidence="2" id="KW-0413">Isomerase</keyword>
<dbReference type="InterPro" id="IPR036237">
    <property type="entry name" value="Xyl_isomerase-like_sf"/>
</dbReference>
<protein>
    <submittedName>
        <fullName evidence="2">Sugar phosphate isomerase/epimerase</fullName>
    </submittedName>
</protein>
<dbReference type="Proteomes" id="UP000282076">
    <property type="component" value="Unassembled WGS sequence"/>
</dbReference>
<feature type="domain" description="Xylose isomerase-like TIM barrel" evidence="1">
    <location>
        <begin position="21"/>
        <end position="266"/>
    </location>
</feature>
<sequence>MKLSIFTVASPELDPERLAETAKQAGLHAIEWRYTEVPADVADQAPSFWGNNLCTISPSGGEAELERFKRATEAHGLTTLSVTPYLRAGDLEATEQVLKAAQYLGASVIRLGVPGYDRSKPFEQLFKQGREYLEAAEKLCVQYGVKGLVETHHVTIAASASAARRLVDGLNPNAIGVLYDPGNLVHEGFENYRMGMEILGPYLAHVHVKNAGWYPNGEAEDGSATWASDWKGLKVGSVPWRQVIADLVAVGYDGYLGVEDFSRQFTETADMLNHFADYIGGLLKELQPHV</sequence>
<dbReference type="AlphaFoldDB" id="A0A494YAF9"/>
<dbReference type="Pfam" id="PF01261">
    <property type="entry name" value="AP_endonuc_2"/>
    <property type="match status" value="1"/>
</dbReference>
<dbReference type="SUPFAM" id="SSF51658">
    <property type="entry name" value="Xylose isomerase-like"/>
    <property type="match status" value="1"/>
</dbReference>
<organism evidence="2 3">
    <name type="scientific">Cohnella endophytica</name>
    <dbReference type="NCBI Taxonomy" id="2419778"/>
    <lineage>
        <taxon>Bacteria</taxon>
        <taxon>Bacillati</taxon>
        <taxon>Bacillota</taxon>
        <taxon>Bacilli</taxon>
        <taxon>Bacillales</taxon>
        <taxon>Paenibacillaceae</taxon>
        <taxon>Cohnella</taxon>
    </lineage>
</organism>
<reference evidence="2 3" key="1">
    <citation type="submission" date="2018-10" db="EMBL/GenBank/DDBJ databases">
        <title>Cohnella sp. M2MS4P-1, whole genome shotgun sequence.</title>
        <authorList>
            <person name="Tuo L."/>
        </authorList>
    </citation>
    <scope>NUCLEOTIDE SEQUENCE [LARGE SCALE GENOMIC DNA]</scope>
    <source>
        <strain evidence="2 3">M2MS4P-1</strain>
    </source>
</reference>
<dbReference type="OrthoDB" id="104997at2"/>
<keyword evidence="3" id="KW-1185">Reference proteome</keyword>
<gene>
    <name evidence="2" type="ORF">D7Z26_04620</name>
</gene>
<proteinExistence type="predicted"/>
<dbReference type="RefSeq" id="WP_120974883.1">
    <property type="nucleotide sequence ID" value="NZ_RBZM01000002.1"/>
</dbReference>
<evidence type="ECO:0000313" key="3">
    <source>
        <dbReference type="Proteomes" id="UP000282076"/>
    </source>
</evidence>
<dbReference type="PANTHER" id="PTHR12110">
    <property type="entry name" value="HYDROXYPYRUVATE ISOMERASE"/>
    <property type="match status" value="1"/>
</dbReference>
<name>A0A494YAF9_9BACL</name>
<dbReference type="InterPro" id="IPR050312">
    <property type="entry name" value="IolE/XylAMocC-like"/>
</dbReference>
<dbReference type="GO" id="GO:0016853">
    <property type="term" value="F:isomerase activity"/>
    <property type="evidence" value="ECO:0007669"/>
    <property type="project" value="UniProtKB-KW"/>
</dbReference>
<comment type="caution">
    <text evidence="2">The sequence shown here is derived from an EMBL/GenBank/DDBJ whole genome shotgun (WGS) entry which is preliminary data.</text>
</comment>
<evidence type="ECO:0000313" key="2">
    <source>
        <dbReference type="EMBL" id="RKP57268.1"/>
    </source>
</evidence>
<dbReference type="EMBL" id="RBZM01000002">
    <property type="protein sequence ID" value="RKP57268.1"/>
    <property type="molecule type" value="Genomic_DNA"/>
</dbReference>